<proteinExistence type="predicted"/>
<organism evidence="1 2">
    <name type="scientific">Lindgomyces ingoldianus</name>
    <dbReference type="NCBI Taxonomy" id="673940"/>
    <lineage>
        <taxon>Eukaryota</taxon>
        <taxon>Fungi</taxon>
        <taxon>Dikarya</taxon>
        <taxon>Ascomycota</taxon>
        <taxon>Pezizomycotina</taxon>
        <taxon>Dothideomycetes</taxon>
        <taxon>Pleosporomycetidae</taxon>
        <taxon>Pleosporales</taxon>
        <taxon>Lindgomycetaceae</taxon>
        <taxon>Lindgomyces</taxon>
    </lineage>
</organism>
<protein>
    <submittedName>
        <fullName evidence="1">Uncharacterized protein</fullName>
    </submittedName>
</protein>
<comment type="caution">
    <text evidence="1">The sequence shown here is derived from an EMBL/GenBank/DDBJ whole genome shotgun (WGS) entry which is preliminary data.</text>
</comment>
<sequence length="228" mass="25861">MLWSKKALRSVFRGSARPLPKICPEICLSLDLWSYLLITSTGGNLILCSSRPFSWFQLPSFHDYVIFLVRDLVAKMVDFSPVWVVSFLTFNSFSIAIDSFTAVLLNLLLPKQYTVNLYVLISESLTSTPPAFSSMITTSLFFSIFTSFVLIASSKDTFPSSLNCTELTGLQSHLRHERRQKTMLKPMNKSANRSAYYRKASSDQDLLTALEDAEAEVGWRTYLWCEST</sequence>
<reference evidence="1" key="1">
    <citation type="journal article" date="2020" name="Stud. Mycol.">
        <title>101 Dothideomycetes genomes: a test case for predicting lifestyles and emergence of pathogens.</title>
        <authorList>
            <person name="Haridas S."/>
            <person name="Albert R."/>
            <person name="Binder M."/>
            <person name="Bloem J."/>
            <person name="Labutti K."/>
            <person name="Salamov A."/>
            <person name="Andreopoulos B."/>
            <person name="Baker S."/>
            <person name="Barry K."/>
            <person name="Bills G."/>
            <person name="Bluhm B."/>
            <person name="Cannon C."/>
            <person name="Castanera R."/>
            <person name="Culley D."/>
            <person name="Daum C."/>
            <person name="Ezra D."/>
            <person name="Gonzalez J."/>
            <person name="Henrissat B."/>
            <person name="Kuo A."/>
            <person name="Liang C."/>
            <person name="Lipzen A."/>
            <person name="Lutzoni F."/>
            <person name="Magnuson J."/>
            <person name="Mondo S."/>
            <person name="Nolan M."/>
            <person name="Ohm R."/>
            <person name="Pangilinan J."/>
            <person name="Park H.-J."/>
            <person name="Ramirez L."/>
            <person name="Alfaro M."/>
            <person name="Sun H."/>
            <person name="Tritt A."/>
            <person name="Yoshinaga Y."/>
            <person name="Zwiers L.-H."/>
            <person name="Turgeon B."/>
            <person name="Goodwin S."/>
            <person name="Spatafora J."/>
            <person name="Crous P."/>
            <person name="Grigoriev I."/>
        </authorList>
    </citation>
    <scope>NUCLEOTIDE SEQUENCE</scope>
    <source>
        <strain evidence="1">ATCC 200398</strain>
    </source>
</reference>
<evidence type="ECO:0000313" key="1">
    <source>
        <dbReference type="EMBL" id="KAF2465141.1"/>
    </source>
</evidence>
<dbReference type="EMBL" id="MU003531">
    <property type="protein sequence ID" value="KAF2465141.1"/>
    <property type="molecule type" value="Genomic_DNA"/>
</dbReference>
<accession>A0ACB6QG79</accession>
<dbReference type="Proteomes" id="UP000799755">
    <property type="component" value="Unassembled WGS sequence"/>
</dbReference>
<evidence type="ECO:0000313" key="2">
    <source>
        <dbReference type="Proteomes" id="UP000799755"/>
    </source>
</evidence>
<name>A0ACB6QG79_9PLEO</name>
<keyword evidence="2" id="KW-1185">Reference proteome</keyword>
<gene>
    <name evidence="1" type="ORF">BDR25DRAFT_360761</name>
</gene>